<dbReference type="InterPro" id="IPR010982">
    <property type="entry name" value="Lambda_DNA-bd_dom_sf"/>
</dbReference>
<accession>D5QGV5</accession>
<dbReference type="Gene3D" id="1.10.260.40">
    <property type="entry name" value="lambda repressor-like DNA-binding domains"/>
    <property type="match status" value="1"/>
</dbReference>
<gene>
    <name evidence="2" type="ORF">GXY_11888</name>
</gene>
<reference evidence="2 3" key="1">
    <citation type="journal article" date="2010" name="J. Bacteriol.">
        <title>Genome sequence of a cellulose-producing bacterium, Gluconacetobacter hansenii ATCC 23769.</title>
        <authorList>
            <person name="Iyer P.R."/>
            <person name="Geib S.M."/>
            <person name="Catchmark J."/>
            <person name="Kao T.H."/>
            <person name="Tien M."/>
        </authorList>
    </citation>
    <scope>NUCLEOTIDE SEQUENCE [LARGE SCALE GENOMIC DNA]</scope>
    <source>
        <strain evidence="2 3">ATCC 23769</strain>
    </source>
</reference>
<proteinExistence type="predicted"/>
<dbReference type="GO" id="GO:0003677">
    <property type="term" value="F:DNA binding"/>
    <property type="evidence" value="ECO:0007669"/>
    <property type="project" value="InterPro"/>
</dbReference>
<dbReference type="Proteomes" id="UP000006468">
    <property type="component" value="Chromosome"/>
</dbReference>
<evidence type="ECO:0000313" key="2">
    <source>
        <dbReference type="EMBL" id="EFG83735.1"/>
    </source>
</evidence>
<name>D5QGV5_NOVHA</name>
<feature type="domain" description="HTH cro/C1-type" evidence="1">
    <location>
        <begin position="12"/>
        <end position="69"/>
    </location>
</feature>
<dbReference type="Pfam" id="PF01381">
    <property type="entry name" value="HTH_3"/>
    <property type="match status" value="1"/>
</dbReference>
<dbReference type="AlphaFoldDB" id="D5QGV5"/>
<dbReference type="CDD" id="cd00093">
    <property type="entry name" value="HTH_XRE"/>
    <property type="match status" value="1"/>
</dbReference>
<dbReference type="InterPro" id="IPR001387">
    <property type="entry name" value="Cro/C1-type_HTH"/>
</dbReference>
<dbReference type="SUPFAM" id="SSF47413">
    <property type="entry name" value="lambda repressor-like DNA-binding domains"/>
    <property type="match status" value="1"/>
</dbReference>
<dbReference type="HOGENOM" id="CLU_2046549_0_0_5"/>
<protein>
    <submittedName>
        <fullName evidence="2">Putative transcriptional regulator</fullName>
    </submittedName>
</protein>
<dbReference type="RefSeq" id="WP_003620677.1">
    <property type="nucleotide sequence ID" value="NZ_CM000920.1"/>
</dbReference>
<evidence type="ECO:0000313" key="3">
    <source>
        <dbReference type="Proteomes" id="UP000006468"/>
    </source>
</evidence>
<comment type="caution">
    <text evidence="2">The sequence shown here is derived from an EMBL/GenBank/DDBJ whole genome shotgun (WGS) entry which is preliminary data.</text>
</comment>
<dbReference type="PROSITE" id="PS50943">
    <property type="entry name" value="HTH_CROC1"/>
    <property type="match status" value="1"/>
</dbReference>
<organism evidence="2 3">
    <name type="scientific">Novacetimonas hansenii ATCC 23769</name>
    <dbReference type="NCBI Taxonomy" id="714995"/>
    <lineage>
        <taxon>Bacteria</taxon>
        <taxon>Pseudomonadati</taxon>
        <taxon>Pseudomonadota</taxon>
        <taxon>Alphaproteobacteria</taxon>
        <taxon>Acetobacterales</taxon>
        <taxon>Acetobacteraceae</taxon>
        <taxon>Novacetimonas</taxon>
    </lineage>
</organism>
<dbReference type="EMBL" id="ADTV01000046">
    <property type="protein sequence ID" value="EFG83735.1"/>
    <property type="molecule type" value="Genomic_DNA"/>
</dbReference>
<sequence>MNPSIASRLTALRRALAEKLGRKVSAQEVADAVGISRSTLSGYERGHDRPGRETLLALATYYSVSVDYLASGEMPAVQHPDNVAQNGEEALLLALWRRMDEDQRRSWLGLLRSMIHIDAA</sequence>
<evidence type="ECO:0000259" key="1">
    <source>
        <dbReference type="PROSITE" id="PS50943"/>
    </source>
</evidence>
<dbReference type="SMART" id="SM00530">
    <property type="entry name" value="HTH_XRE"/>
    <property type="match status" value="1"/>
</dbReference>